<keyword evidence="7" id="KW-1185">Reference proteome</keyword>
<dbReference type="InterPro" id="IPR058163">
    <property type="entry name" value="LysR-type_TF_proteobact-type"/>
</dbReference>
<evidence type="ECO:0000313" key="7">
    <source>
        <dbReference type="Proteomes" id="UP001303946"/>
    </source>
</evidence>
<accession>A0ABZ0CQ43</accession>
<dbReference type="SUPFAM" id="SSF53850">
    <property type="entry name" value="Periplasmic binding protein-like II"/>
    <property type="match status" value="1"/>
</dbReference>
<protein>
    <submittedName>
        <fullName evidence="6">LysR family transcriptional regulator</fullName>
    </submittedName>
</protein>
<dbReference type="InterPro" id="IPR005119">
    <property type="entry name" value="LysR_subst-bd"/>
</dbReference>
<dbReference type="InterPro" id="IPR036388">
    <property type="entry name" value="WH-like_DNA-bd_sf"/>
</dbReference>
<sequence>MDQLRAMQAFVGVVDTGGFTSAAELLNMPKATLSAAVAELEAHLKVRLLHRTTRKVTVTADGAAYYERCVRILEDLRDAEESLSSKQGSPHGKLRVDVSTAVASRLLIPLLHTFLERYPDIELELGCSDRPLNLLSEGIDCALRVGEVQDPSVVVRRVGTMQLVTCATPGYLAKHGRPKHPHDLKKHVCLNYFSMRTGQVFDWEFNRDNERVVLTVDSPLTLNDSNAYIDACLAGLGIGRLPTYMFHQYPSCGALELVMCEWLSDDMPFLVAYPSNRHLSSKVRVFVDWVAETLEHHTGMQMCEKARAVHEKNQQRQMLELGILSTPA</sequence>
<dbReference type="Gene3D" id="3.40.190.290">
    <property type="match status" value="1"/>
</dbReference>
<dbReference type="Proteomes" id="UP001303946">
    <property type="component" value="Chromosome"/>
</dbReference>
<gene>
    <name evidence="6" type="ORF">RXV79_19515</name>
</gene>
<dbReference type="SUPFAM" id="SSF46785">
    <property type="entry name" value="Winged helix' DNA-binding domain"/>
    <property type="match status" value="1"/>
</dbReference>
<dbReference type="PROSITE" id="PS50931">
    <property type="entry name" value="HTH_LYSR"/>
    <property type="match status" value="1"/>
</dbReference>
<dbReference type="Gene3D" id="1.10.10.10">
    <property type="entry name" value="Winged helix-like DNA-binding domain superfamily/Winged helix DNA-binding domain"/>
    <property type="match status" value="1"/>
</dbReference>
<keyword evidence="2" id="KW-0805">Transcription regulation</keyword>
<evidence type="ECO:0000256" key="1">
    <source>
        <dbReference type="ARBA" id="ARBA00009437"/>
    </source>
</evidence>
<evidence type="ECO:0000259" key="5">
    <source>
        <dbReference type="PROSITE" id="PS50931"/>
    </source>
</evidence>
<dbReference type="Pfam" id="PF00126">
    <property type="entry name" value="HTH_1"/>
    <property type="match status" value="1"/>
</dbReference>
<feature type="domain" description="HTH lysR-type" evidence="5">
    <location>
        <begin position="1"/>
        <end position="59"/>
    </location>
</feature>
<dbReference type="PANTHER" id="PTHR30537">
    <property type="entry name" value="HTH-TYPE TRANSCRIPTIONAL REGULATOR"/>
    <property type="match status" value="1"/>
</dbReference>
<name>A0ABZ0CQ43_9BURK</name>
<dbReference type="InterPro" id="IPR036390">
    <property type="entry name" value="WH_DNA-bd_sf"/>
</dbReference>
<dbReference type="RefSeq" id="WP_316699772.1">
    <property type="nucleotide sequence ID" value="NZ_CP136336.1"/>
</dbReference>
<dbReference type="InterPro" id="IPR000847">
    <property type="entry name" value="LysR_HTH_N"/>
</dbReference>
<keyword evidence="3" id="KW-0238">DNA-binding</keyword>
<dbReference type="PANTHER" id="PTHR30537:SF72">
    <property type="entry name" value="LYSR FAMILY TRANSCRIPTIONAL REGULATOR"/>
    <property type="match status" value="1"/>
</dbReference>
<dbReference type="EMBL" id="CP136336">
    <property type="protein sequence ID" value="WOB07098.1"/>
    <property type="molecule type" value="Genomic_DNA"/>
</dbReference>
<organism evidence="6 7">
    <name type="scientific">Piscinibacter gummiphilus</name>
    <dbReference type="NCBI Taxonomy" id="946333"/>
    <lineage>
        <taxon>Bacteria</taxon>
        <taxon>Pseudomonadati</taxon>
        <taxon>Pseudomonadota</taxon>
        <taxon>Betaproteobacteria</taxon>
        <taxon>Burkholderiales</taxon>
        <taxon>Sphaerotilaceae</taxon>
        <taxon>Piscinibacter</taxon>
    </lineage>
</organism>
<evidence type="ECO:0000313" key="6">
    <source>
        <dbReference type="EMBL" id="WOB07098.1"/>
    </source>
</evidence>
<evidence type="ECO:0000256" key="2">
    <source>
        <dbReference type="ARBA" id="ARBA00023015"/>
    </source>
</evidence>
<evidence type="ECO:0000256" key="3">
    <source>
        <dbReference type="ARBA" id="ARBA00023125"/>
    </source>
</evidence>
<dbReference type="Pfam" id="PF03466">
    <property type="entry name" value="LysR_substrate"/>
    <property type="match status" value="1"/>
</dbReference>
<evidence type="ECO:0000256" key="4">
    <source>
        <dbReference type="ARBA" id="ARBA00023163"/>
    </source>
</evidence>
<dbReference type="CDD" id="cd08472">
    <property type="entry name" value="PBP2_CrgA_like_3"/>
    <property type="match status" value="1"/>
</dbReference>
<comment type="similarity">
    <text evidence="1">Belongs to the LysR transcriptional regulatory family.</text>
</comment>
<keyword evidence="4" id="KW-0804">Transcription</keyword>
<proteinExistence type="inferred from homology"/>
<reference evidence="6 7" key="1">
    <citation type="submission" date="2023-10" db="EMBL/GenBank/DDBJ databases">
        <title>Bacteria for the degradation of biodegradable plastic PBAT(Polybutylene adipate terephthalate).</title>
        <authorList>
            <person name="Weon H.-Y."/>
            <person name="Yeon J."/>
        </authorList>
    </citation>
    <scope>NUCLEOTIDE SEQUENCE [LARGE SCALE GENOMIC DNA]</scope>
    <source>
        <strain evidence="6 7">SBD 7-3</strain>
    </source>
</reference>